<evidence type="ECO:0000313" key="2">
    <source>
        <dbReference type="Proteomes" id="UP000190648"/>
    </source>
</evidence>
<dbReference type="EMBL" id="LSYS01006902">
    <property type="protein sequence ID" value="OPJ73160.1"/>
    <property type="molecule type" value="Genomic_DNA"/>
</dbReference>
<dbReference type="Proteomes" id="UP000190648">
    <property type="component" value="Unassembled WGS sequence"/>
</dbReference>
<name>A0A1V4JLW9_PATFA</name>
<keyword evidence="2" id="KW-1185">Reference proteome</keyword>
<protein>
    <submittedName>
        <fullName evidence="1">Uncharacterized protein</fullName>
    </submittedName>
</protein>
<dbReference type="AlphaFoldDB" id="A0A1V4JLW9"/>
<proteinExistence type="predicted"/>
<reference evidence="1 2" key="1">
    <citation type="submission" date="2016-02" db="EMBL/GenBank/DDBJ databases">
        <title>Band-tailed pigeon sequencing and assembly.</title>
        <authorList>
            <person name="Soares A.E."/>
            <person name="Novak B.J."/>
            <person name="Rice E.S."/>
            <person name="O'Connell B."/>
            <person name="Chang D."/>
            <person name="Weber S."/>
            <person name="Shapiro B."/>
        </authorList>
    </citation>
    <scope>NUCLEOTIDE SEQUENCE [LARGE SCALE GENOMIC DNA]</scope>
    <source>
        <strain evidence="1">BTP2013</strain>
        <tissue evidence="1">Blood</tissue>
    </source>
</reference>
<evidence type="ECO:0000313" key="1">
    <source>
        <dbReference type="EMBL" id="OPJ73160.1"/>
    </source>
</evidence>
<comment type="caution">
    <text evidence="1">The sequence shown here is derived from an EMBL/GenBank/DDBJ whole genome shotgun (WGS) entry which is preliminary data.</text>
</comment>
<sequence length="145" mass="16405">MNNKDENSFKSRQTQATEHTGKSCFQDHSTALKFSVLIKVKLEMTAFLPSLSCQKGWPYHDLLGEMRLVGKQTRWNGISIHIVRHCRNQAHDRGQAVPAACPYLALLLHVCADELLIMSYNCSLFSGVITRGKFITQHIKYIGTI</sequence>
<gene>
    <name evidence="1" type="ORF">AV530_005564</name>
</gene>
<organism evidence="1 2">
    <name type="scientific">Patagioenas fasciata monilis</name>
    <dbReference type="NCBI Taxonomy" id="372326"/>
    <lineage>
        <taxon>Eukaryota</taxon>
        <taxon>Metazoa</taxon>
        <taxon>Chordata</taxon>
        <taxon>Craniata</taxon>
        <taxon>Vertebrata</taxon>
        <taxon>Euteleostomi</taxon>
        <taxon>Archelosauria</taxon>
        <taxon>Archosauria</taxon>
        <taxon>Dinosauria</taxon>
        <taxon>Saurischia</taxon>
        <taxon>Theropoda</taxon>
        <taxon>Coelurosauria</taxon>
        <taxon>Aves</taxon>
        <taxon>Neognathae</taxon>
        <taxon>Neoaves</taxon>
        <taxon>Columbimorphae</taxon>
        <taxon>Columbiformes</taxon>
        <taxon>Columbidae</taxon>
        <taxon>Patagioenas</taxon>
    </lineage>
</organism>
<accession>A0A1V4JLW9</accession>